<organism evidence="2">
    <name type="scientific">uncultured Rubrobacteraceae bacterium</name>
    <dbReference type="NCBI Taxonomy" id="349277"/>
    <lineage>
        <taxon>Bacteria</taxon>
        <taxon>Bacillati</taxon>
        <taxon>Actinomycetota</taxon>
        <taxon>Rubrobacteria</taxon>
        <taxon>Rubrobacterales</taxon>
        <taxon>Rubrobacteraceae</taxon>
        <taxon>environmental samples</taxon>
    </lineage>
</organism>
<dbReference type="InterPro" id="IPR003593">
    <property type="entry name" value="AAA+_ATPase"/>
</dbReference>
<dbReference type="SMART" id="SM00382">
    <property type="entry name" value="AAA"/>
    <property type="match status" value="1"/>
</dbReference>
<dbReference type="SUPFAM" id="SSF52540">
    <property type="entry name" value="P-loop containing nucleoside triphosphate hydrolases"/>
    <property type="match status" value="1"/>
</dbReference>
<reference evidence="2" key="1">
    <citation type="submission" date="2020-02" db="EMBL/GenBank/DDBJ databases">
        <authorList>
            <person name="Meier V. D."/>
        </authorList>
    </citation>
    <scope>NUCLEOTIDE SEQUENCE</scope>
    <source>
        <strain evidence="2">AVDCRST_MAG02</strain>
    </source>
</reference>
<dbReference type="CDD" id="cd00009">
    <property type="entry name" value="AAA"/>
    <property type="match status" value="1"/>
</dbReference>
<dbReference type="Pfam" id="PF07728">
    <property type="entry name" value="AAA_5"/>
    <property type="match status" value="1"/>
</dbReference>
<sequence>MFESIEEVRERLAAQEYVSDARLATVVFLATRLGKPVLVEGPAGVGKTELAKSLAGAAGRDLIRLQCYEGLDEAKALYEWEYSKQLLYTQVLREKIGEVLKPAKDLSEAAEILRGQEDTFFSENFLVERPILQALRSEESSVLLIDEIDRADEEFEAFLLEFLSDFQVSIPEIGTVKAKAPPVVILTSNRTRELSEALKRRCLHLQLGYPSGDVELEIVRLKAPGIGEALSEELVRTIQGIRELDLRKAPSIGETLDWAQSLVVLNAKDLSKDLIESTISVIAKHDRDAEKMLDHLGVNAAETKHLGQTEPTGENPSEAMYEMHRSAHKHAH</sequence>
<dbReference type="Gene3D" id="3.40.50.300">
    <property type="entry name" value="P-loop containing nucleotide triphosphate hydrolases"/>
    <property type="match status" value="1"/>
</dbReference>
<dbReference type="PANTHER" id="PTHR42759:SF1">
    <property type="entry name" value="MAGNESIUM-CHELATASE SUBUNIT CHLD"/>
    <property type="match status" value="1"/>
</dbReference>
<dbReference type="GO" id="GO:0005524">
    <property type="term" value="F:ATP binding"/>
    <property type="evidence" value="ECO:0007669"/>
    <property type="project" value="InterPro"/>
</dbReference>
<proteinExistence type="predicted"/>
<protein>
    <submittedName>
        <fullName evidence="2">Carbon monoxide oxidation accessory protein CoxD</fullName>
    </submittedName>
</protein>
<dbReference type="InterPro" id="IPR011704">
    <property type="entry name" value="ATPase_dyneun-rel_AAA"/>
</dbReference>
<dbReference type="EMBL" id="CADCVH010000101">
    <property type="protein sequence ID" value="CAA9468612.1"/>
    <property type="molecule type" value="Genomic_DNA"/>
</dbReference>
<name>A0A6J4RE36_9ACTN</name>
<evidence type="ECO:0000259" key="1">
    <source>
        <dbReference type="SMART" id="SM00382"/>
    </source>
</evidence>
<feature type="domain" description="AAA+ ATPase" evidence="1">
    <location>
        <begin position="33"/>
        <end position="211"/>
    </location>
</feature>
<dbReference type="InterPro" id="IPR027417">
    <property type="entry name" value="P-loop_NTPase"/>
</dbReference>
<dbReference type="PANTHER" id="PTHR42759">
    <property type="entry name" value="MOXR FAMILY PROTEIN"/>
    <property type="match status" value="1"/>
</dbReference>
<accession>A0A6J4RE36</accession>
<evidence type="ECO:0000313" key="2">
    <source>
        <dbReference type="EMBL" id="CAA9468612.1"/>
    </source>
</evidence>
<gene>
    <name evidence="2" type="ORF">AVDCRST_MAG02-3430</name>
</gene>
<dbReference type="GO" id="GO:0016887">
    <property type="term" value="F:ATP hydrolysis activity"/>
    <property type="evidence" value="ECO:0007669"/>
    <property type="project" value="InterPro"/>
</dbReference>
<dbReference type="AlphaFoldDB" id="A0A6J4RE36"/>
<dbReference type="InterPro" id="IPR050764">
    <property type="entry name" value="CbbQ/NirQ/NorQ/GpvN"/>
</dbReference>